<dbReference type="GO" id="GO:0003677">
    <property type="term" value="F:DNA binding"/>
    <property type="evidence" value="ECO:0007669"/>
    <property type="project" value="InterPro"/>
</dbReference>
<evidence type="ECO:0000313" key="4">
    <source>
        <dbReference type="EMBL" id="SCL51025.1"/>
    </source>
</evidence>
<sequence length="172" mass="19510">MPEWLPWAALILLAVVAGWAWDSWRNRPGGRPRTRPDGADRRTGAPKRPRTRPGSPPRPRTGDRAPAGTPRSGEIWWADVPYADGDGSKVRPCLVLRVERRHAEVLKITSQDKSHRDDHVPIPTGDWDPDAERDSFLDLGDPIQVDLVAFENRAGTCDQQLWRRIRTLPHLR</sequence>
<comment type="similarity">
    <text evidence="1">Belongs to the PemK/MazF family.</text>
</comment>
<dbReference type="InterPro" id="IPR003477">
    <property type="entry name" value="PemK-like"/>
</dbReference>
<gene>
    <name evidence="4" type="ORF">GA0070617_1663</name>
</gene>
<evidence type="ECO:0000256" key="1">
    <source>
        <dbReference type="ARBA" id="ARBA00007521"/>
    </source>
</evidence>
<keyword evidence="2" id="KW-1277">Toxin-antitoxin system</keyword>
<dbReference type="Proteomes" id="UP000198937">
    <property type="component" value="Unassembled WGS sequence"/>
</dbReference>
<feature type="region of interest" description="Disordered" evidence="3">
    <location>
        <begin position="109"/>
        <end position="129"/>
    </location>
</feature>
<reference evidence="5" key="1">
    <citation type="submission" date="2016-06" db="EMBL/GenBank/DDBJ databases">
        <authorList>
            <person name="Varghese N."/>
            <person name="Submissions Spin"/>
        </authorList>
    </citation>
    <scope>NUCLEOTIDE SEQUENCE [LARGE SCALE GENOMIC DNA]</scope>
    <source>
        <strain evidence="5">DSM 45577</strain>
    </source>
</reference>
<dbReference type="SUPFAM" id="SSF50118">
    <property type="entry name" value="Cell growth inhibitor/plasmid maintenance toxic component"/>
    <property type="match status" value="1"/>
</dbReference>
<dbReference type="InterPro" id="IPR011067">
    <property type="entry name" value="Plasmid_toxin/cell-grow_inhib"/>
</dbReference>
<feature type="compositionally biased region" description="Basic and acidic residues" evidence="3">
    <location>
        <begin position="109"/>
        <end position="120"/>
    </location>
</feature>
<proteinExistence type="inferred from homology"/>
<dbReference type="OrthoDB" id="3295034at2"/>
<dbReference type="RefSeq" id="WP_091435408.1">
    <property type="nucleotide sequence ID" value="NZ_BMMJ01000001.1"/>
</dbReference>
<organism evidence="4 5">
    <name type="scientific">Micromonospora yangpuensis</name>
    <dbReference type="NCBI Taxonomy" id="683228"/>
    <lineage>
        <taxon>Bacteria</taxon>
        <taxon>Bacillati</taxon>
        <taxon>Actinomycetota</taxon>
        <taxon>Actinomycetes</taxon>
        <taxon>Micromonosporales</taxon>
        <taxon>Micromonosporaceae</taxon>
        <taxon>Micromonospora</taxon>
    </lineage>
</organism>
<evidence type="ECO:0000256" key="2">
    <source>
        <dbReference type="ARBA" id="ARBA00022649"/>
    </source>
</evidence>
<dbReference type="AlphaFoldDB" id="A0A1C6UAA6"/>
<protein>
    <submittedName>
        <fullName evidence="4">PemK-like, MazF-like toxin of type II toxin-antitoxin system</fullName>
    </submittedName>
</protein>
<feature type="compositionally biased region" description="Basic and acidic residues" evidence="3">
    <location>
        <begin position="34"/>
        <end position="43"/>
    </location>
</feature>
<evidence type="ECO:0000313" key="5">
    <source>
        <dbReference type="Proteomes" id="UP000198937"/>
    </source>
</evidence>
<evidence type="ECO:0000256" key="3">
    <source>
        <dbReference type="SAM" id="MobiDB-lite"/>
    </source>
</evidence>
<keyword evidence="5" id="KW-1185">Reference proteome</keyword>
<dbReference type="Pfam" id="PF02452">
    <property type="entry name" value="PemK_toxin"/>
    <property type="match status" value="1"/>
</dbReference>
<dbReference type="STRING" id="683228.GA0070617_1663"/>
<dbReference type="EMBL" id="FMIA01000002">
    <property type="protein sequence ID" value="SCL51025.1"/>
    <property type="molecule type" value="Genomic_DNA"/>
</dbReference>
<accession>A0A1C6UAA6</accession>
<feature type="region of interest" description="Disordered" evidence="3">
    <location>
        <begin position="24"/>
        <end position="73"/>
    </location>
</feature>
<dbReference type="Gene3D" id="2.30.30.110">
    <property type="match status" value="1"/>
</dbReference>
<name>A0A1C6UAA6_9ACTN</name>